<gene>
    <name evidence="7" type="primary">mrdB</name>
    <name evidence="7" type="ORF">clem_06210</name>
</gene>
<evidence type="ECO:0000313" key="7">
    <source>
        <dbReference type="EMBL" id="ASQ45797.1"/>
    </source>
</evidence>
<feature type="transmembrane region" description="Helical" evidence="6">
    <location>
        <begin position="187"/>
        <end position="204"/>
    </location>
</feature>
<feature type="transmembrane region" description="Helical" evidence="6">
    <location>
        <begin position="163"/>
        <end position="180"/>
    </location>
</feature>
<dbReference type="GO" id="GO:0005886">
    <property type="term" value="C:plasma membrane"/>
    <property type="evidence" value="ECO:0007669"/>
    <property type="project" value="TreeGrafter"/>
</dbReference>
<organism evidence="7 8">
    <name type="scientific">Legionella clemsonensis</name>
    <dbReference type="NCBI Taxonomy" id="1867846"/>
    <lineage>
        <taxon>Bacteria</taxon>
        <taxon>Pseudomonadati</taxon>
        <taxon>Pseudomonadota</taxon>
        <taxon>Gammaproteobacteria</taxon>
        <taxon>Legionellales</taxon>
        <taxon>Legionellaceae</taxon>
        <taxon>Legionella</taxon>
    </lineage>
</organism>
<keyword evidence="8" id="KW-1185">Reference proteome</keyword>
<dbReference type="GO" id="GO:0051301">
    <property type="term" value="P:cell division"/>
    <property type="evidence" value="ECO:0007669"/>
    <property type="project" value="InterPro"/>
</dbReference>
<feature type="transmembrane region" description="Helical" evidence="6">
    <location>
        <begin position="53"/>
        <end position="71"/>
    </location>
</feature>
<dbReference type="PANTHER" id="PTHR30474">
    <property type="entry name" value="CELL CYCLE PROTEIN"/>
    <property type="match status" value="1"/>
</dbReference>
<dbReference type="Proteomes" id="UP000201728">
    <property type="component" value="Chromosome"/>
</dbReference>
<reference evidence="8" key="1">
    <citation type="submission" date="2016-07" db="EMBL/GenBank/DDBJ databases">
        <authorList>
            <person name="Florea S."/>
            <person name="Webb J.S."/>
            <person name="Jaromczyk J."/>
            <person name="Schardl C.L."/>
        </authorList>
    </citation>
    <scope>NUCLEOTIDE SEQUENCE [LARGE SCALE GENOMIC DNA]</scope>
    <source>
        <strain evidence="8">CDC-D5610</strain>
    </source>
</reference>
<dbReference type="InterPro" id="IPR001182">
    <property type="entry name" value="FtsW/RodA"/>
</dbReference>
<dbReference type="GO" id="GO:0008360">
    <property type="term" value="P:regulation of cell shape"/>
    <property type="evidence" value="ECO:0007669"/>
    <property type="project" value="UniProtKB-KW"/>
</dbReference>
<accession>A0A222P1T2</accession>
<evidence type="ECO:0000256" key="4">
    <source>
        <dbReference type="ARBA" id="ARBA00022989"/>
    </source>
</evidence>
<feature type="transmembrane region" description="Helical" evidence="6">
    <location>
        <begin position="21"/>
        <end position="41"/>
    </location>
</feature>
<dbReference type="AlphaFoldDB" id="A0A222P1T2"/>
<feature type="transmembrane region" description="Helical" evidence="6">
    <location>
        <begin position="77"/>
        <end position="96"/>
    </location>
</feature>
<evidence type="ECO:0000256" key="6">
    <source>
        <dbReference type="SAM" id="Phobius"/>
    </source>
</evidence>
<dbReference type="GO" id="GO:0015648">
    <property type="term" value="F:lipid-linked peptidoglycan transporter activity"/>
    <property type="evidence" value="ECO:0007669"/>
    <property type="project" value="TreeGrafter"/>
</dbReference>
<dbReference type="GO" id="GO:0032153">
    <property type="term" value="C:cell division site"/>
    <property type="evidence" value="ECO:0007669"/>
    <property type="project" value="TreeGrafter"/>
</dbReference>
<dbReference type="PANTHER" id="PTHR30474:SF1">
    <property type="entry name" value="PEPTIDOGLYCAN GLYCOSYLTRANSFERASE MRDB"/>
    <property type="match status" value="1"/>
</dbReference>
<dbReference type="KEGG" id="lcd:clem_06210"/>
<evidence type="ECO:0000313" key="8">
    <source>
        <dbReference type="Proteomes" id="UP000201728"/>
    </source>
</evidence>
<keyword evidence="4 6" id="KW-1133">Transmembrane helix</keyword>
<evidence type="ECO:0000256" key="5">
    <source>
        <dbReference type="ARBA" id="ARBA00023136"/>
    </source>
</evidence>
<dbReference type="Pfam" id="PF01098">
    <property type="entry name" value="FTSW_RODA_SPOVE"/>
    <property type="match status" value="1"/>
</dbReference>
<keyword evidence="2 6" id="KW-0812">Transmembrane</keyword>
<evidence type="ECO:0000256" key="3">
    <source>
        <dbReference type="ARBA" id="ARBA00022960"/>
    </source>
</evidence>
<keyword evidence="3" id="KW-0133">Cell shape</keyword>
<keyword evidence="5 6" id="KW-0472">Membrane</keyword>
<evidence type="ECO:0000256" key="2">
    <source>
        <dbReference type="ARBA" id="ARBA00022692"/>
    </source>
</evidence>
<feature type="transmembrane region" description="Helical" evidence="6">
    <location>
        <begin position="138"/>
        <end position="157"/>
    </location>
</feature>
<dbReference type="EMBL" id="CP016397">
    <property type="protein sequence ID" value="ASQ45797.1"/>
    <property type="molecule type" value="Genomic_DNA"/>
</dbReference>
<name>A0A222P1T2_9GAMM</name>
<sequence>MKAHSVRPVYRFTTKSIHTDLPLLGLLVMLIIFGMLVLYSASNQNMSMVFRQSMRLAFAMGMMMIFAMIPPHKYKVWTPWIYGIGLGLLIAVMLMGKIGKGAQRWLDLGLFRFQPSEIMKLAIPMMTAWYFDSKSQSVNFKSLIIAGMIIFFPALLIAKQPDLGTAIMVAAAGLSVIFLAGISMKILLMLVVMIAGAAPLLWHFMHDYQNSASLLCLIQSRIRWVLAITLFNQKLPLVLVVLLAKGGLKAVNPILIFYQNMRLTLSLQSVAKNLVLSVVVF</sequence>
<proteinExistence type="predicted"/>
<evidence type="ECO:0000256" key="1">
    <source>
        <dbReference type="ARBA" id="ARBA00004141"/>
    </source>
</evidence>
<protein>
    <submittedName>
        <fullName evidence="7">Rod shape-determining protein RodA</fullName>
    </submittedName>
</protein>
<comment type="subcellular location">
    <subcellularLocation>
        <location evidence="1">Membrane</location>
        <topology evidence="1">Multi-pass membrane protein</topology>
    </subcellularLocation>
</comment>